<evidence type="ECO:0000256" key="3">
    <source>
        <dbReference type="ARBA" id="ARBA00022448"/>
    </source>
</evidence>
<dbReference type="Pfam" id="PF00860">
    <property type="entry name" value="Xan_ur_permease"/>
    <property type="match status" value="1"/>
</dbReference>
<evidence type="ECO:0000256" key="7">
    <source>
        <dbReference type="SAM" id="MobiDB-lite"/>
    </source>
</evidence>
<protein>
    <submittedName>
        <fullName evidence="9">Uracil-xanthine permease</fullName>
    </submittedName>
</protein>
<dbReference type="InterPro" id="IPR006043">
    <property type="entry name" value="NCS2"/>
</dbReference>
<evidence type="ECO:0000256" key="1">
    <source>
        <dbReference type="ARBA" id="ARBA00004141"/>
    </source>
</evidence>
<gene>
    <name evidence="9" type="ORF">IAC73_05735</name>
</gene>
<keyword evidence="3" id="KW-0813">Transport</keyword>
<keyword evidence="6 8" id="KW-0472">Membrane</keyword>
<proteinExistence type="inferred from homology"/>
<feature type="transmembrane region" description="Helical" evidence="8">
    <location>
        <begin position="68"/>
        <end position="86"/>
    </location>
</feature>
<dbReference type="PANTHER" id="PTHR42810">
    <property type="entry name" value="PURINE PERMEASE C1399.01C-RELATED"/>
    <property type="match status" value="1"/>
</dbReference>
<feature type="region of interest" description="Disordered" evidence="7">
    <location>
        <begin position="525"/>
        <end position="562"/>
    </location>
</feature>
<feature type="transmembrane region" description="Helical" evidence="8">
    <location>
        <begin position="155"/>
        <end position="174"/>
    </location>
</feature>
<evidence type="ECO:0000256" key="2">
    <source>
        <dbReference type="ARBA" id="ARBA00008821"/>
    </source>
</evidence>
<feature type="transmembrane region" description="Helical" evidence="8">
    <location>
        <begin position="186"/>
        <end position="210"/>
    </location>
</feature>
<feature type="transmembrane region" description="Helical" evidence="8">
    <location>
        <begin position="468"/>
        <end position="487"/>
    </location>
</feature>
<evidence type="ECO:0000256" key="5">
    <source>
        <dbReference type="ARBA" id="ARBA00022989"/>
    </source>
</evidence>
<feature type="transmembrane region" description="Helical" evidence="8">
    <location>
        <begin position="356"/>
        <end position="376"/>
    </location>
</feature>
<evidence type="ECO:0000256" key="6">
    <source>
        <dbReference type="ARBA" id="ARBA00023136"/>
    </source>
</evidence>
<feature type="transmembrane region" description="Helical" evidence="8">
    <location>
        <begin position="44"/>
        <end position="61"/>
    </location>
</feature>
<sequence>MKLVYDINDKPPVGKLIVLAIQQLLAILAATIAVPTIIGLPAQIPAAILGAGVGTIVYLLFTRFKSPVFLGSSFAFINSLAGAMAFGYLGIIVGAIFAGLVYVIIAVVIHFAGTKWVSKLMPPVIIGPTVALIGLSLAGSAMTDIVKADADAVNGAYNLVGLLCGLVAFFTVVICSGQKRYKTLKLIPFILGIGAGYAVAGIFSAFGYGFEVDYLKIINFDPLINNFVDAAGNFRGVVAFLNYPDFALIEAIKEIASGTSSIEDAVILNGHGVAEVALAFIPVAFVVFAEHIADHKNLGSIIDRDLVEGEPGLKRTLLGDGVGSIAGTVLGICPNTTYGESVGCVAITGNASVRTILVTAIMCIVLSFVTPVMTLLQTIPKAVMGGICLTLYGFIAVSGLKMFKDIDLGENKNLFVVSAILIAGIGGLSIQIPYHISAANVVTEVYVNGVLDTSASATAYAGLVDKSITVTSIATALILGIITYAIMNKIDRSKFGDGAEAEETSGDSLPAAAVSATVPLGAEEQAEKADYECNDEEPACDACAAEEEPATADQTQESPAED</sequence>
<reference evidence="9" key="1">
    <citation type="submission" date="2020-10" db="EMBL/GenBank/DDBJ databases">
        <authorList>
            <person name="Gilroy R."/>
        </authorList>
    </citation>
    <scope>NUCLEOTIDE SEQUENCE</scope>
    <source>
        <strain evidence="9">10406</strain>
    </source>
</reference>
<accession>A0A9D1NA60</accession>
<feature type="compositionally biased region" description="Acidic residues" evidence="7">
    <location>
        <begin position="532"/>
        <end position="550"/>
    </location>
</feature>
<evidence type="ECO:0000256" key="8">
    <source>
        <dbReference type="SAM" id="Phobius"/>
    </source>
</evidence>
<comment type="subcellular location">
    <subcellularLocation>
        <location evidence="1">Membrane</location>
        <topology evidence="1">Multi-pass membrane protein</topology>
    </subcellularLocation>
</comment>
<evidence type="ECO:0000313" key="9">
    <source>
        <dbReference type="EMBL" id="HIU99323.1"/>
    </source>
</evidence>
<feature type="transmembrane region" description="Helical" evidence="8">
    <location>
        <begin position="415"/>
        <end position="436"/>
    </location>
</feature>
<dbReference type="PROSITE" id="PS01116">
    <property type="entry name" value="XANTH_URACIL_PERMASE"/>
    <property type="match status" value="1"/>
</dbReference>
<feature type="transmembrane region" description="Helical" evidence="8">
    <location>
        <begin position="124"/>
        <end position="143"/>
    </location>
</feature>
<dbReference type="InterPro" id="IPR006042">
    <property type="entry name" value="Xan_ur_permease"/>
</dbReference>
<dbReference type="PANTHER" id="PTHR42810:SF2">
    <property type="entry name" value="PURINE PERMEASE C1399.01C-RELATED"/>
    <property type="match status" value="1"/>
</dbReference>
<feature type="transmembrane region" description="Helical" evidence="8">
    <location>
        <begin position="382"/>
        <end position="403"/>
    </location>
</feature>
<dbReference type="GO" id="GO:0005886">
    <property type="term" value="C:plasma membrane"/>
    <property type="evidence" value="ECO:0007669"/>
    <property type="project" value="UniProtKB-ARBA"/>
</dbReference>
<dbReference type="EMBL" id="DVOE01000087">
    <property type="protein sequence ID" value="HIU99323.1"/>
    <property type="molecule type" value="Genomic_DNA"/>
</dbReference>
<keyword evidence="5 8" id="KW-1133">Transmembrane helix</keyword>
<dbReference type="GO" id="GO:0042907">
    <property type="term" value="F:xanthine transmembrane transporter activity"/>
    <property type="evidence" value="ECO:0007669"/>
    <property type="project" value="TreeGrafter"/>
</dbReference>
<evidence type="ECO:0000256" key="4">
    <source>
        <dbReference type="ARBA" id="ARBA00022692"/>
    </source>
</evidence>
<dbReference type="Proteomes" id="UP000886857">
    <property type="component" value="Unassembled WGS sequence"/>
</dbReference>
<evidence type="ECO:0000313" key="10">
    <source>
        <dbReference type="Proteomes" id="UP000886857"/>
    </source>
</evidence>
<feature type="transmembrane region" description="Helical" evidence="8">
    <location>
        <begin position="266"/>
        <end position="288"/>
    </location>
</feature>
<feature type="transmembrane region" description="Helical" evidence="8">
    <location>
        <begin position="92"/>
        <end position="112"/>
    </location>
</feature>
<dbReference type="AlphaFoldDB" id="A0A9D1NA60"/>
<comment type="similarity">
    <text evidence="2">Belongs to the nucleobase:cation symporter-2 (NCS2) (TC 2.A.40) family.</text>
</comment>
<reference evidence="9" key="2">
    <citation type="journal article" date="2021" name="PeerJ">
        <title>Extensive microbial diversity within the chicken gut microbiome revealed by metagenomics and culture.</title>
        <authorList>
            <person name="Gilroy R."/>
            <person name="Ravi A."/>
            <person name="Getino M."/>
            <person name="Pursley I."/>
            <person name="Horton D.L."/>
            <person name="Alikhan N.F."/>
            <person name="Baker D."/>
            <person name="Gharbi K."/>
            <person name="Hall N."/>
            <person name="Watson M."/>
            <person name="Adriaenssens E.M."/>
            <person name="Foster-Nyarko E."/>
            <person name="Jarju S."/>
            <person name="Secka A."/>
            <person name="Antonio M."/>
            <person name="Oren A."/>
            <person name="Chaudhuri R.R."/>
            <person name="La Ragione R."/>
            <person name="Hildebrand F."/>
            <person name="Pallen M.J."/>
        </authorList>
    </citation>
    <scope>NUCLEOTIDE SEQUENCE</scope>
    <source>
        <strain evidence="9">10406</strain>
    </source>
</reference>
<comment type="caution">
    <text evidence="9">The sequence shown here is derived from an EMBL/GenBank/DDBJ whole genome shotgun (WGS) entry which is preliminary data.</text>
</comment>
<keyword evidence="4 8" id="KW-0812">Transmembrane</keyword>
<feature type="transmembrane region" description="Helical" evidence="8">
    <location>
        <begin position="16"/>
        <end position="38"/>
    </location>
</feature>
<organism evidence="9 10">
    <name type="scientific">Candidatus Limadaptatus stercoripullorum</name>
    <dbReference type="NCBI Taxonomy" id="2840846"/>
    <lineage>
        <taxon>Bacteria</taxon>
        <taxon>Bacillati</taxon>
        <taxon>Bacillota</taxon>
        <taxon>Clostridia</taxon>
        <taxon>Eubacteriales</taxon>
        <taxon>Candidatus Limadaptatus</taxon>
    </lineage>
</organism>
<name>A0A9D1NA60_9FIRM</name>